<evidence type="ECO:0008006" key="3">
    <source>
        <dbReference type="Google" id="ProtNLM"/>
    </source>
</evidence>
<name>A0AAC9AEU2_9ALTE</name>
<proteinExistence type="predicted"/>
<keyword evidence="1" id="KW-0614">Plasmid</keyword>
<reference evidence="1 2" key="1">
    <citation type="submission" date="2015-12" db="EMBL/GenBank/DDBJ databases">
        <title>Intraspecies pangenome expansion in the marine bacterium Alteromonas.</title>
        <authorList>
            <person name="Lopez-Perez M."/>
            <person name="Rodriguez-Valera F."/>
        </authorList>
    </citation>
    <scope>NUCLEOTIDE SEQUENCE [LARGE SCALE GENOMIC DNA]</scope>
    <source>
        <strain evidence="1 2">UM8</strain>
        <plasmid evidence="1 2">pAMEDUM8_300</plasmid>
    </source>
</reference>
<dbReference type="NCBIfam" id="NF045606">
    <property type="entry name" value="lipo_J517_1871"/>
    <property type="match status" value="1"/>
</dbReference>
<sequence length="127" mass="14195">MNVRKYLVLGSLALAGCQSPVDDMLNNNFVQIKAEPAPSQIIGFWTGNMGPYLASLSFDKSGNGYFCYSYGTADVIQKVKYAEDTIFIQDGVLRPSPRNRHQNDDGQMNALFVNSSKNCQIIKNRHR</sequence>
<gene>
    <name evidence="1" type="ORF">AV942_20815</name>
</gene>
<dbReference type="RefSeq" id="WP_015068646.1">
    <property type="nucleotide sequence ID" value="NZ_CAKMLI010000007.1"/>
</dbReference>
<dbReference type="InterPro" id="IPR054659">
    <property type="entry name" value="J517_1871_lipoprot"/>
</dbReference>
<accession>A0AAC9AEU2</accession>
<evidence type="ECO:0000313" key="2">
    <source>
        <dbReference type="Proteomes" id="UP000061468"/>
    </source>
</evidence>
<protein>
    <recommendedName>
        <fullName evidence="3">Lipoprotein</fullName>
    </recommendedName>
</protein>
<dbReference type="AlphaFoldDB" id="A0AAC9AEU2"/>
<geneLocation type="plasmid" evidence="1 2">
    <name>pAMEDUM8_300</name>
</geneLocation>
<dbReference type="EMBL" id="CP013929">
    <property type="protein sequence ID" value="AMJ80826.1"/>
    <property type="molecule type" value="Genomic_DNA"/>
</dbReference>
<evidence type="ECO:0000313" key="1">
    <source>
        <dbReference type="EMBL" id="AMJ80826.1"/>
    </source>
</evidence>
<dbReference type="PROSITE" id="PS51257">
    <property type="entry name" value="PROKAR_LIPOPROTEIN"/>
    <property type="match status" value="1"/>
</dbReference>
<organism evidence="1 2">
    <name type="scientific">Alteromonas mediterranea</name>
    <dbReference type="NCBI Taxonomy" id="314275"/>
    <lineage>
        <taxon>Bacteria</taxon>
        <taxon>Pseudomonadati</taxon>
        <taxon>Pseudomonadota</taxon>
        <taxon>Gammaproteobacteria</taxon>
        <taxon>Alteromonadales</taxon>
        <taxon>Alteromonadaceae</taxon>
        <taxon>Alteromonas/Salinimonas group</taxon>
        <taxon>Alteromonas</taxon>
    </lineage>
</organism>
<dbReference type="Proteomes" id="UP000061468">
    <property type="component" value="Plasmid pAMEDUM8_300"/>
</dbReference>